<reference evidence="3 4" key="1">
    <citation type="submission" date="2020-07" db="EMBL/GenBank/DDBJ databases">
        <title>Fungal Genomes of the International Space Station.</title>
        <authorList>
            <person name="Seuylemezian A."/>
            <person name="Singh N.K."/>
            <person name="Wood J."/>
            <person name="Venkateswaran K."/>
        </authorList>
    </citation>
    <scope>NUCLEOTIDE SEQUENCE [LARGE SCALE GENOMIC DNA]</scope>
    <source>
        <strain evidence="3 4">PL-B2</strain>
    </source>
</reference>
<sequence>MIRGGLTILIFFLLILSDTMVHATRNGEQETHGEAIIAGAEVSQLAPKFTLSTIDGKEVKLSNLKGRKVMINFWATWCPPCKAEMPAMQQLYNQANGYMEILGINIDPQNDVTGFVRKNQLTFPILLDKTGRVNEDYSILSIPTTLLINEEGMIEKKHIGAMTLEQMEEFVME</sequence>
<feature type="domain" description="Thioredoxin" evidence="2">
    <location>
        <begin position="40"/>
        <end position="173"/>
    </location>
</feature>
<accession>A0ABS7K1E3</accession>
<name>A0ABS7K1E3_9BACI</name>
<dbReference type="InterPro" id="IPR036249">
    <property type="entry name" value="Thioredoxin-like_sf"/>
</dbReference>
<dbReference type="InterPro" id="IPR013766">
    <property type="entry name" value="Thioredoxin_domain"/>
</dbReference>
<gene>
    <name evidence="3" type="ORF">H0185_04590</name>
</gene>
<dbReference type="CDD" id="cd02966">
    <property type="entry name" value="TlpA_like_family"/>
    <property type="match status" value="1"/>
</dbReference>
<dbReference type="InterPro" id="IPR000866">
    <property type="entry name" value="AhpC/TSA"/>
</dbReference>
<dbReference type="Gene3D" id="3.40.30.10">
    <property type="entry name" value="Glutaredoxin"/>
    <property type="match status" value="1"/>
</dbReference>
<comment type="caution">
    <text evidence="3">The sequence shown here is derived from an EMBL/GenBank/DDBJ whole genome shotgun (WGS) entry which is preliminary data.</text>
</comment>
<evidence type="ECO:0000313" key="3">
    <source>
        <dbReference type="EMBL" id="MBY0096081.1"/>
    </source>
</evidence>
<dbReference type="Proteomes" id="UP000769780">
    <property type="component" value="Unassembled WGS sequence"/>
</dbReference>
<dbReference type="InterPro" id="IPR017937">
    <property type="entry name" value="Thioredoxin_CS"/>
</dbReference>
<dbReference type="PROSITE" id="PS00194">
    <property type="entry name" value="THIOREDOXIN_1"/>
    <property type="match status" value="1"/>
</dbReference>
<evidence type="ECO:0000259" key="2">
    <source>
        <dbReference type="PROSITE" id="PS51352"/>
    </source>
</evidence>
<dbReference type="PANTHER" id="PTHR42852:SF13">
    <property type="entry name" value="PROTEIN DIPZ"/>
    <property type="match status" value="1"/>
</dbReference>
<dbReference type="InterPro" id="IPR050553">
    <property type="entry name" value="Thioredoxin_ResA/DsbE_sf"/>
</dbReference>
<dbReference type="EMBL" id="JACWFH010000007">
    <property type="protein sequence ID" value="MBY0096081.1"/>
    <property type="molecule type" value="Genomic_DNA"/>
</dbReference>
<keyword evidence="4" id="KW-1185">Reference proteome</keyword>
<protein>
    <submittedName>
        <fullName evidence="3">Redoxin domain-containing protein</fullName>
    </submittedName>
</protein>
<dbReference type="Pfam" id="PF00578">
    <property type="entry name" value="AhpC-TSA"/>
    <property type="match status" value="1"/>
</dbReference>
<dbReference type="RefSeq" id="WP_221871625.1">
    <property type="nucleotide sequence ID" value="NZ_JACWFH010000007.1"/>
</dbReference>
<dbReference type="PANTHER" id="PTHR42852">
    <property type="entry name" value="THIOL:DISULFIDE INTERCHANGE PROTEIN DSBE"/>
    <property type="match status" value="1"/>
</dbReference>
<dbReference type="SUPFAM" id="SSF52833">
    <property type="entry name" value="Thioredoxin-like"/>
    <property type="match status" value="1"/>
</dbReference>
<organism evidence="3 4">
    <name type="scientific">Mesobacillus maritimus</name>
    <dbReference type="NCBI Taxonomy" id="1643336"/>
    <lineage>
        <taxon>Bacteria</taxon>
        <taxon>Bacillati</taxon>
        <taxon>Bacillota</taxon>
        <taxon>Bacilli</taxon>
        <taxon>Bacillales</taxon>
        <taxon>Bacillaceae</taxon>
        <taxon>Mesobacillus</taxon>
    </lineage>
</organism>
<keyword evidence="1" id="KW-1015">Disulfide bond</keyword>
<proteinExistence type="predicted"/>
<evidence type="ECO:0000256" key="1">
    <source>
        <dbReference type="ARBA" id="ARBA00023157"/>
    </source>
</evidence>
<evidence type="ECO:0000313" key="4">
    <source>
        <dbReference type="Proteomes" id="UP000769780"/>
    </source>
</evidence>
<dbReference type="PROSITE" id="PS51352">
    <property type="entry name" value="THIOREDOXIN_2"/>
    <property type="match status" value="1"/>
</dbReference>